<reference evidence="3 4" key="1">
    <citation type="submission" date="2019-02" db="EMBL/GenBank/DDBJ databases">
        <title>Deep-cultivation of Planctomycetes and their phenomic and genomic characterization uncovers novel biology.</title>
        <authorList>
            <person name="Wiegand S."/>
            <person name="Jogler M."/>
            <person name="Boedeker C."/>
            <person name="Pinto D."/>
            <person name="Vollmers J."/>
            <person name="Rivas-Marin E."/>
            <person name="Kohn T."/>
            <person name="Peeters S.H."/>
            <person name="Heuer A."/>
            <person name="Rast P."/>
            <person name="Oberbeckmann S."/>
            <person name="Bunk B."/>
            <person name="Jeske O."/>
            <person name="Meyerdierks A."/>
            <person name="Storesund J.E."/>
            <person name="Kallscheuer N."/>
            <person name="Luecker S."/>
            <person name="Lage O.M."/>
            <person name="Pohl T."/>
            <person name="Merkel B.J."/>
            <person name="Hornburger P."/>
            <person name="Mueller R.-W."/>
            <person name="Bruemmer F."/>
            <person name="Labrenz M."/>
            <person name="Spormann A.M."/>
            <person name="Op Den Camp H."/>
            <person name="Overmann J."/>
            <person name="Amann R."/>
            <person name="Jetten M.S.M."/>
            <person name="Mascher T."/>
            <person name="Medema M.H."/>
            <person name="Devos D.P."/>
            <person name="Kaster A.-K."/>
            <person name="Ovreas L."/>
            <person name="Rohde M."/>
            <person name="Galperin M.Y."/>
            <person name="Jogler C."/>
        </authorList>
    </citation>
    <scope>NUCLEOTIDE SEQUENCE [LARGE SCALE GENOMIC DNA]</scope>
    <source>
        <strain evidence="3 4">Enr8</strain>
    </source>
</reference>
<feature type="signal peptide" evidence="2">
    <location>
        <begin position="1"/>
        <end position="23"/>
    </location>
</feature>
<dbReference type="EMBL" id="SJPF01000002">
    <property type="protein sequence ID" value="TWT34873.1"/>
    <property type="molecule type" value="Genomic_DNA"/>
</dbReference>
<gene>
    <name evidence="3" type="ORF">Enr8_22880</name>
</gene>
<evidence type="ECO:0008006" key="5">
    <source>
        <dbReference type="Google" id="ProtNLM"/>
    </source>
</evidence>
<proteinExistence type="predicted"/>
<evidence type="ECO:0000313" key="4">
    <source>
        <dbReference type="Proteomes" id="UP000318878"/>
    </source>
</evidence>
<dbReference type="InterPro" id="IPR015943">
    <property type="entry name" value="WD40/YVTN_repeat-like_dom_sf"/>
</dbReference>
<dbReference type="Proteomes" id="UP000318878">
    <property type="component" value="Unassembled WGS sequence"/>
</dbReference>
<feature type="chain" id="PRO_5022847679" description="SMP-30/Gluconolaconase/LRE-like region" evidence="2">
    <location>
        <begin position="24"/>
        <end position="346"/>
    </location>
</feature>
<accession>A0A5C5VA85</accession>
<dbReference type="Gene3D" id="2.130.10.10">
    <property type="entry name" value="YVTN repeat-like/Quinoprotein amine dehydrogenase"/>
    <property type="match status" value="1"/>
</dbReference>
<name>A0A5C5VA85_9BACT</name>
<keyword evidence="2" id="KW-0732">Signal</keyword>
<evidence type="ECO:0000256" key="2">
    <source>
        <dbReference type="SAM" id="SignalP"/>
    </source>
</evidence>
<protein>
    <recommendedName>
        <fullName evidence="5">SMP-30/Gluconolaconase/LRE-like region</fullName>
    </recommendedName>
</protein>
<organism evidence="3 4">
    <name type="scientific">Blastopirellula retiformator</name>
    <dbReference type="NCBI Taxonomy" id="2527970"/>
    <lineage>
        <taxon>Bacteria</taxon>
        <taxon>Pseudomonadati</taxon>
        <taxon>Planctomycetota</taxon>
        <taxon>Planctomycetia</taxon>
        <taxon>Pirellulales</taxon>
        <taxon>Pirellulaceae</taxon>
        <taxon>Blastopirellula</taxon>
    </lineage>
</organism>
<sequence precursor="true">MRRTMLCSLFVAASALCGGSVFAETIDLGLPEGYTAEVAAKGLSNPSGVAFSPSGTLTICDSADGRVLTLESGELKEYITGFPTEYWKVDAESGAKRFKLGPLSAVWLDGETLAVTNAGLKDGEETVVFFKGPGKAEAGEETNPVGPTSEDEADKGEGNLTGMTASKDGKTIYLAGQGADAKTWLLKVDVADKKLSPLFSADDNDIAINSPMATALWGDDAILALYSGAGGKDDGLIVEWNLESGKPTKQWTVPGLLDPMGFAVIPGTKKLAVVDNNWALTEVKPGKLAVVTLPEESGDAKVEVLTEKLRGPVACTFGPDGKLYIGQLGKEFDKNEGSVIAVSGLK</sequence>
<evidence type="ECO:0000313" key="3">
    <source>
        <dbReference type="EMBL" id="TWT34873.1"/>
    </source>
</evidence>
<evidence type="ECO:0000256" key="1">
    <source>
        <dbReference type="SAM" id="MobiDB-lite"/>
    </source>
</evidence>
<comment type="caution">
    <text evidence="3">The sequence shown here is derived from an EMBL/GenBank/DDBJ whole genome shotgun (WGS) entry which is preliminary data.</text>
</comment>
<feature type="region of interest" description="Disordered" evidence="1">
    <location>
        <begin position="134"/>
        <end position="162"/>
    </location>
</feature>
<dbReference type="AlphaFoldDB" id="A0A5C5VA85"/>
<dbReference type="SUPFAM" id="SSF101898">
    <property type="entry name" value="NHL repeat"/>
    <property type="match status" value="1"/>
</dbReference>
<keyword evidence="4" id="KW-1185">Reference proteome</keyword>
<dbReference type="RefSeq" id="WP_246120040.1">
    <property type="nucleotide sequence ID" value="NZ_SJPF01000002.1"/>
</dbReference>